<evidence type="ECO:0000256" key="1">
    <source>
        <dbReference type="ARBA" id="ARBA00009437"/>
    </source>
</evidence>
<dbReference type="SUPFAM" id="SSF53850">
    <property type="entry name" value="Periplasmic binding protein-like II"/>
    <property type="match status" value="1"/>
</dbReference>
<dbReference type="PRINTS" id="PR00039">
    <property type="entry name" value="HTHLYSR"/>
</dbReference>
<dbReference type="InterPro" id="IPR036388">
    <property type="entry name" value="WH-like_DNA-bd_sf"/>
</dbReference>
<evidence type="ECO:0000259" key="5">
    <source>
        <dbReference type="PROSITE" id="PS50931"/>
    </source>
</evidence>
<dbReference type="Gene3D" id="1.10.10.10">
    <property type="entry name" value="Winged helix-like DNA-binding domain superfamily/Winged helix DNA-binding domain"/>
    <property type="match status" value="1"/>
</dbReference>
<comment type="similarity">
    <text evidence="1">Belongs to the LysR transcriptional regulatory family.</text>
</comment>
<keyword evidence="3" id="KW-0238">DNA-binding</keyword>
<keyword evidence="4" id="KW-0804">Transcription</keyword>
<dbReference type="PANTHER" id="PTHR30346:SF0">
    <property type="entry name" value="HCA OPERON TRANSCRIPTIONAL ACTIVATOR HCAR"/>
    <property type="match status" value="1"/>
</dbReference>
<evidence type="ECO:0000256" key="4">
    <source>
        <dbReference type="ARBA" id="ARBA00023163"/>
    </source>
</evidence>
<protein>
    <submittedName>
        <fullName evidence="6">LysR family transcriptional regulator</fullName>
    </submittedName>
</protein>
<comment type="caution">
    <text evidence="6">The sequence shown here is derived from an EMBL/GenBank/DDBJ whole genome shotgun (WGS) entry which is preliminary data.</text>
</comment>
<dbReference type="PANTHER" id="PTHR30346">
    <property type="entry name" value="TRANSCRIPTIONAL DUAL REGULATOR HCAR-RELATED"/>
    <property type="match status" value="1"/>
</dbReference>
<evidence type="ECO:0000313" key="6">
    <source>
        <dbReference type="EMBL" id="MEZ0491628.1"/>
    </source>
</evidence>
<dbReference type="PROSITE" id="PS50931">
    <property type="entry name" value="HTH_LYSR"/>
    <property type="match status" value="1"/>
</dbReference>
<reference evidence="6 7" key="1">
    <citation type="submission" date="2024-07" db="EMBL/GenBank/DDBJ databases">
        <authorList>
            <person name="Thanompreechachai J."/>
            <person name="Duangmal K."/>
        </authorList>
    </citation>
    <scope>NUCLEOTIDE SEQUENCE [LARGE SCALE GENOMIC DNA]</scope>
    <source>
        <strain evidence="6 7">TBRC 1896</strain>
    </source>
</reference>
<dbReference type="Proteomes" id="UP001566476">
    <property type="component" value="Unassembled WGS sequence"/>
</dbReference>
<organism evidence="6 7">
    <name type="scientific">Kineococcus mangrovi</name>
    <dbReference type="NCBI Taxonomy" id="1660183"/>
    <lineage>
        <taxon>Bacteria</taxon>
        <taxon>Bacillati</taxon>
        <taxon>Actinomycetota</taxon>
        <taxon>Actinomycetes</taxon>
        <taxon>Kineosporiales</taxon>
        <taxon>Kineosporiaceae</taxon>
        <taxon>Kineococcus</taxon>
    </lineage>
</organism>
<dbReference type="Gene3D" id="3.40.190.10">
    <property type="entry name" value="Periplasmic binding protein-like II"/>
    <property type="match status" value="2"/>
</dbReference>
<evidence type="ECO:0000313" key="7">
    <source>
        <dbReference type="Proteomes" id="UP001566476"/>
    </source>
</evidence>
<name>A0ABV4HYY6_9ACTN</name>
<keyword evidence="2" id="KW-0805">Transcription regulation</keyword>
<gene>
    <name evidence="6" type="ORF">AB2L28_05200</name>
</gene>
<dbReference type="InterPro" id="IPR000847">
    <property type="entry name" value="LysR_HTH_N"/>
</dbReference>
<evidence type="ECO:0000256" key="3">
    <source>
        <dbReference type="ARBA" id="ARBA00023125"/>
    </source>
</evidence>
<feature type="domain" description="HTH lysR-type" evidence="5">
    <location>
        <begin position="1"/>
        <end position="58"/>
    </location>
</feature>
<keyword evidence="7" id="KW-1185">Reference proteome</keyword>
<evidence type="ECO:0000256" key="2">
    <source>
        <dbReference type="ARBA" id="ARBA00023015"/>
    </source>
</evidence>
<dbReference type="InterPro" id="IPR036390">
    <property type="entry name" value="WH_DNA-bd_sf"/>
</dbReference>
<dbReference type="Pfam" id="PF00126">
    <property type="entry name" value="HTH_1"/>
    <property type="match status" value="1"/>
</dbReference>
<dbReference type="RefSeq" id="WP_370717660.1">
    <property type="nucleotide sequence ID" value="NZ_JBGGTQ010000002.1"/>
</dbReference>
<proteinExistence type="inferred from homology"/>
<dbReference type="Pfam" id="PF03466">
    <property type="entry name" value="LysR_substrate"/>
    <property type="match status" value="1"/>
</dbReference>
<accession>A0ABV4HYY6</accession>
<sequence>MEEREMRYFVAVAEEGNIGRAAQRLGIAQPPLSRALQLMERRLGADLLVRTPRGVELTTPGEVFLRESRAALDAVDAAERRTRRAVERPGAVVLAVKAGVATELLGRLLDAHAATAGASPVDLLLTEFGDSEPALRDGRADVALLHLPLDGAAGLDHVVVGSEDLVALLPARHPLTAREAVTLAEVAALPDLPPPRWRSPDGTVPHGPGPLVRDQVQLAQLVALGRTAAIVPRSCARSAPTLVDGVGRGVGVVTVMDAAPLTVVLAWPGHGTAAGVRRLVDTAVTVSGVDA</sequence>
<dbReference type="EMBL" id="JBGGTQ010000002">
    <property type="protein sequence ID" value="MEZ0491628.1"/>
    <property type="molecule type" value="Genomic_DNA"/>
</dbReference>
<dbReference type="SUPFAM" id="SSF46785">
    <property type="entry name" value="Winged helix' DNA-binding domain"/>
    <property type="match status" value="1"/>
</dbReference>
<dbReference type="InterPro" id="IPR005119">
    <property type="entry name" value="LysR_subst-bd"/>
</dbReference>